<organism evidence="1 2">
    <name type="scientific">Paenibacillus tianmuensis</name>
    <dbReference type="NCBI Taxonomy" id="624147"/>
    <lineage>
        <taxon>Bacteria</taxon>
        <taxon>Bacillati</taxon>
        <taxon>Bacillota</taxon>
        <taxon>Bacilli</taxon>
        <taxon>Bacillales</taxon>
        <taxon>Paenibacillaceae</taxon>
        <taxon>Paenibacillus</taxon>
    </lineage>
</organism>
<reference evidence="2" key="1">
    <citation type="submission" date="2016-10" db="EMBL/GenBank/DDBJ databases">
        <authorList>
            <person name="Varghese N."/>
            <person name="Submissions S."/>
        </authorList>
    </citation>
    <scope>NUCLEOTIDE SEQUENCE [LARGE SCALE GENOMIC DNA]</scope>
    <source>
        <strain evidence="2">CGMCC 1.8946</strain>
    </source>
</reference>
<proteinExistence type="predicted"/>
<dbReference type="OrthoDB" id="2658190at2"/>
<protein>
    <submittedName>
        <fullName evidence="1">Uncharacterized protein</fullName>
    </submittedName>
</protein>
<dbReference type="EMBL" id="FMTT01000098">
    <property type="protein sequence ID" value="SCW87612.1"/>
    <property type="molecule type" value="Genomic_DNA"/>
</dbReference>
<evidence type="ECO:0000313" key="1">
    <source>
        <dbReference type="EMBL" id="SCW87612.1"/>
    </source>
</evidence>
<evidence type="ECO:0000313" key="2">
    <source>
        <dbReference type="Proteomes" id="UP000198601"/>
    </source>
</evidence>
<gene>
    <name evidence="1" type="ORF">SAMN04487970_10981</name>
</gene>
<sequence>MSVFPKIFGISMFPSVDLEDIDVINSILNIFETKDHFKPTSWGNSEMVKVDYDRDEIKERMILQQPRFSELYLQRAQSIEYSGSFDLISNFRAYFGFDFKNIPKELWSEIYELSENIASIIKPRYGITHGFWPVSTPWQTERDRLHKWMNFCSQPAPVTFGPCGPLGMGTRTYFSGDILDLFNKEIFINIPANVTEMDWGGIRIDLVDKPWEADANELLDRWICVMEYMEQYEVFAIPNFSKSKRSVSFNPNIAWERYLKNLQILRQGGE</sequence>
<name>A0A1G4U1R4_9BACL</name>
<dbReference type="Proteomes" id="UP000198601">
    <property type="component" value="Unassembled WGS sequence"/>
</dbReference>
<accession>A0A1G4U1R4</accession>
<dbReference type="AlphaFoldDB" id="A0A1G4U1R4"/>
<keyword evidence="2" id="KW-1185">Reference proteome</keyword>